<proteinExistence type="inferred from homology"/>
<dbReference type="FunFam" id="2.60.260.20:FF:000005">
    <property type="entry name" value="Chaperone protein dnaJ 1, mitochondrial"/>
    <property type="match status" value="1"/>
</dbReference>
<dbReference type="PRINTS" id="PR00625">
    <property type="entry name" value="JDOMAIN"/>
</dbReference>
<feature type="region of interest" description="Disordered" evidence="8">
    <location>
        <begin position="367"/>
        <end position="408"/>
    </location>
</feature>
<dbReference type="EMBL" id="JADGKB010000008">
    <property type="protein sequence ID" value="KAJ3260968.1"/>
    <property type="molecule type" value="Genomic_DNA"/>
</dbReference>
<accession>A0AAD5UNM4</accession>
<keyword evidence="4 7" id="KW-0862">Zinc</keyword>
<name>A0AAD5UNM4_9FUNG</name>
<evidence type="ECO:0000259" key="9">
    <source>
        <dbReference type="PROSITE" id="PS50076"/>
    </source>
</evidence>
<dbReference type="Gene3D" id="2.10.230.10">
    <property type="entry name" value="Heat shock protein DnaJ, cysteine-rich domain"/>
    <property type="match status" value="1"/>
</dbReference>
<dbReference type="GO" id="GO:0042026">
    <property type="term" value="P:protein refolding"/>
    <property type="evidence" value="ECO:0007669"/>
    <property type="project" value="TreeGrafter"/>
</dbReference>
<dbReference type="PROSITE" id="PS50076">
    <property type="entry name" value="DNAJ_2"/>
    <property type="match status" value="1"/>
</dbReference>
<organism evidence="11 12">
    <name type="scientific">Boothiomyces macroporosus</name>
    <dbReference type="NCBI Taxonomy" id="261099"/>
    <lineage>
        <taxon>Eukaryota</taxon>
        <taxon>Fungi</taxon>
        <taxon>Fungi incertae sedis</taxon>
        <taxon>Chytridiomycota</taxon>
        <taxon>Chytridiomycota incertae sedis</taxon>
        <taxon>Chytridiomycetes</taxon>
        <taxon>Rhizophydiales</taxon>
        <taxon>Terramycetaceae</taxon>
        <taxon>Boothiomyces</taxon>
    </lineage>
</organism>
<dbReference type="PROSITE" id="PS00636">
    <property type="entry name" value="DNAJ_1"/>
    <property type="match status" value="1"/>
</dbReference>
<dbReference type="AlphaFoldDB" id="A0AAD5UNM4"/>
<keyword evidence="1 7" id="KW-0479">Metal-binding</keyword>
<dbReference type="GO" id="GO:0051082">
    <property type="term" value="F:unfolded protein binding"/>
    <property type="evidence" value="ECO:0007669"/>
    <property type="project" value="InterPro"/>
</dbReference>
<dbReference type="CDD" id="cd10747">
    <property type="entry name" value="DnaJ_C"/>
    <property type="match status" value="1"/>
</dbReference>
<dbReference type="Pfam" id="PF00226">
    <property type="entry name" value="DnaJ"/>
    <property type="match status" value="1"/>
</dbReference>
<dbReference type="PANTHER" id="PTHR43096">
    <property type="entry name" value="DNAJ HOMOLOG 1, MITOCHONDRIAL-RELATED"/>
    <property type="match status" value="1"/>
</dbReference>
<dbReference type="Pfam" id="PF00684">
    <property type="entry name" value="DnaJ_CXXCXGXG"/>
    <property type="match status" value="1"/>
</dbReference>
<evidence type="ECO:0000256" key="8">
    <source>
        <dbReference type="SAM" id="MobiDB-lite"/>
    </source>
</evidence>
<dbReference type="PROSITE" id="PS51188">
    <property type="entry name" value="ZF_CR"/>
    <property type="match status" value="1"/>
</dbReference>
<dbReference type="InterPro" id="IPR036869">
    <property type="entry name" value="J_dom_sf"/>
</dbReference>
<dbReference type="SUPFAM" id="SSF57938">
    <property type="entry name" value="DnaJ/Hsp40 cysteine-rich domain"/>
    <property type="match status" value="1"/>
</dbReference>
<dbReference type="InterPro" id="IPR012724">
    <property type="entry name" value="DnaJ"/>
</dbReference>
<evidence type="ECO:0000313" key="11">
    <source>
        <dbReference type="EMBL" id="KAJ3260968.1"/>
    </source>
</evidence>
<keyword evidence="12" id="KW-1185">Reference proteome</keyword>
<evidence type="ECO:0000259" key="10">
    <source>
        <dbReference type="PROSITE" id="PS51188"/>
    </source>
</evidence>
<keyword evidence="5" id="KW-0143">Chaperone</keyword>
<keyword evidence="2" id="KW-0677">Repeat</keyword>
<evidence type="ECO:0000313" key="12">
    <source>
        <dbReference type="Proteomes" id="UP001210925"/>
    </source>
</evidence>
<dbReference type="HAMAP" id="MF_01152">
    <property type="entry name" value="DnaJ"/>
    <property type="match status" value="1"/>
</dbReference>
<evidence type="ECO:0000256" key="7">
    <source>
        <dbReference type="PROSITE-ProRule" id="PRU00546"/>
    </source>
</evidence>
<dbReference type="CDD" id="cd06257">
    <property type="entry name" value="DnaJ"/>
    <property type="match status" value="1"/>
</dbReference>
<evidence type="ECO:0000256" key="1">
    <source>
        <dbReference type="ARBA" id="ARBA00022723"/>
    </source>
</evidence>
<dbReference type="GO" id="GO:0005737">
    <property type="term" value="C:cytoplasm"/>
    <property type="evidence" value="ECO:0007669"/>
    <property type="project" value="TreeGrafter"/>
</dbReference>
<dbReference type="InterPro" id="IPR001305">
    <property type="entry name" value="HSP_DnaJ_Cys-rich_dom"/>
</dbReference>
<dbReference type="Proteomes" id="UP001210925">
    <property type="component" value="Unassembled WGS sequence"/>
</dbReference>
<feature type="domain" description="J" evidence="9">
    <location>
        <begin position="26"/>
        <end position="90"/>
    </location>
</feature>
<dbReference type="InterPro" id="IPR036410">
    <property type="entry name" value="HSP_DnaJ_Cys-rich_dom_sf"/>
</dbReference>
<dbReference type="SUPFAM" id="SSF46565">
    <property type="entry name" value="Chaperone J-domain"/>
    <property type="match status" value="1"/>
</dbReference>
<dbReference type="Pfam" id="PF01556">
    <property type="entry name" value="DnaJ_C"/>
    <property type="match status" value="1"/>
</dbReference>
<dbReference type="InterPro" id="IPR018253">
    <property type="entry name" value="DnaJ_domain_CS"/>
</dbReference>
<feature type="compositionally biased region" description="Basic and acidic residues" evidence="8">
    <location>
        <begin position="390"/>
        <end position="408"/>
    </location>
</feature>
<dbReference type="SMART" id="SM00271">
    <property type="entry name" value="DnaJ"/>
    <property type="match status" value="1"/>
</dbReference>
<dbReference type="Gene3D" id="1.10.287.110">
    <property type="entry name" value="DnaJ domain"/>
    <property type="match status" value="1"/>
</dbReference>
<keyword evidence="3 7" id="KW-0863">Zinc-finger</keyword>
<dbReference type="Gene3D" id="2.60.260.20">
    <property type="entry name" value="Urease metallochaperone UreE, N-terminal domain"/>
    <property type="match status" value="2"/>
</dbReference>
<dbReference type="InterPro" id="IPR008971">
    <property type="entry name" value="HSP40/DnaJ_pept-bd"/>
</dbReference>
<evidence type="ECO:0000256" key="5">
    <source>
        <dbReference type="ARBA" id="ARBA00023186"/>
    </source>
</evidence>
<dbReference type="GO" id="GO:0009408">
    <property type="term" value="P:response to heat"/>
    <property type="evidence" value="ECO:0007669"/>
    <property type="project" value="InterPro"/>
</dbReference>
<dbReference type="GO" id="GO:0031072">
    <property type="term" value="F:heat shock protein binding"/>
    <property type="evidence" value="ECO:0007669"/>
    <property type="project" value="InterPro"/>
</dbReference>
<dbReference type="GO" id="GO:0005524">
    <property type="term" value="F:ATP binding"/>
    <property type="evidence" value="ECO:0007669"/>
    <property type="project" value="InterPro"/>
</dbReference>
<evidence type="ECO:0000256" key="6">
    <source>
        <dbReference type="ARBA" id="ARBA00072890"/>
    </source>
</evidence>
<evidence type="ECO:0000256" key="2">
    <source>
        <dbReference type="ARBA" id="ARBA00022737"/>
    </source>
</evidence>
<dbReference type="NCBIfam" id="NF008035">
    <property type="entry name" value="PRK10767.1"/>
    <property type="match status" value="1"/>
</dbReference>
<dbReference type="CDD" id="cd10719">
    <property type="entry name" value="DnaJ_zf"/>
    <property type="match status" value="1"/>
</dbReference>
<protein>
    <recommendedName>
        <fullName evidence="6">DnaJ homolog 1, mitochondrial</fullName>
    </recommendedName>
</protein>
<dbReference type="PANTHER" id="PTHR43096:SF52">
    <property type="entry name" value="DNAJ HOMOLOG 1, MITOCHONDRIAL-RELATED"/>
    <property type="match status" value="1"/>
</dbReference>
<dbReference type="GO" id="GO:0008270">
    <property type="term" value="F:zinc ion binding"/>
    <property type="evidence" value="ECO:0007669"/>
    <property type="project" value="UniProtKB-KW"/>
</dbReference>
<evidence type="ECO:0000256" key="4">
    <source>
        <dbReference type="ARBA" id="ARBA00022833"/>
    </source>
</evidence>
<sequence>MNILKSGTKRITKSFHSSAINYFKKDPYQVLGVGKQASQNEIKKKYYQLAKEYHPDTNKDPKAKEKFIEIQSAYEILSDEQKRQDYDQFGHQDGQNPFQGNPFQGGNPFGFGGGNPFHDIFSSFRGFGGQMDNIGEDIMQRMNVTFMEACHGAQKGLSYQKIVTCTPCGGSGAKKGKQPTTCVQCGGAGQVIFNRGGFQMATSCPACGGKGKTIARGNECNTCQGQGKVRERKDITVNIPAGIDDGMRVRLQGQGDEPIEGNGRPGDLLIQINVSRHPQFKRDGANILLDVDVPLTTAILGGKINIPTIDGDVELNIPQGSQPGDRKILRQRGIANVNQRGKGDQIVTLKVKLPTSLTSKQKELLMEAFGDKKKTEKPVEKPPQKQAQKPAEKPAEKEEEKKDEKEGTFVKFFKDLKKNIK</sequence>
<feature type="domain" description="CR-type" evidence="10">
    <location>
        <begin position="152"/>
        <end position="232"/>
    </location>
</feature>
<dbReference type="InterPro" id="IPR002939">
    <property type="entry name" value="DnaJ_C"/>
</dbReference>
<dbReference type="SUPFAM" id="SSF49493">
    <property type="entry name" value="HSP40/DnaJ peptide-binding domain"/>
    <property type="match status" value="2"/>
</dbReference>
<gene>
    <name evidence="11" type="ORF">HK103_006923</name>
</gene>
<dbReference type="FunFam" id="2.10.230.10:FF:000002">
    <property type="entry name" value="Molecular chaperone DnaJ"/>
    <property type="match status" value="1"/>
</dbReference>
<feature type="compositionally biased region" description="Basic and acidic residues" evidence="8">
    <location>
        <begin position="367"/>
        <end position="383"/>
    </location>
</feature>
<comment type="caution">
    <text evidence="11">The sequence shown here is derived from an EMBL/GenBank/DDBJ whole genome shotgun (WGS) entry which is preliminary data.</text>
</comment>
<evidence type="ECO:0000256" key="3">
    <source>
        <dbReference type="ARBA" id="ARBA00022771"/>
    </source>
</evidence>
<reference evidence="11" key="1">
    <citation type="submission" date="2020-05" db="EMBL/GenBank/DDBJ databases">
        <title>Phylogenomic resolution of chytrid fungi.</title>
        <authorList>
            <person name="Stajich J.E."/>
            <person name="Amses K."/>
            <person name="Simmons R."/>
            <person name="Seto K."/>
            <person name="Myers J."/>
            <person name="Bonds A."/>
            <person name="Quandt C.A."/>
            <person name="Barry K."/>
            <person name="Liu P."/>
            <person name="Grigoriev I."/>
            <person name="Longcore J.E."/>
            <person name="James T.Y."/>
        </authorList>
    </citation>
    <scope>NUCLEOTIDE SEQUENCE</scope>
    <source>
        <strain evidence="11">PLAUS21</strain>
    </source>
</reference>
<feature type="zinc finger region" description="CR-type" evidence="7">
    <location>
        <begin position="152"/>
        <end position="232"/>
    </location>
</feature>
<dbReference type="InterPro" id="IPR001623">
    <property type="entry name" value="DnaJ_domain"/>
</dbReference>